<dbReference type="Gene3D" id="1.10.287.130">
    <property type="match status" value="1"/>
</dbReference>
<dbReference type="EC" id="2.7.13.3" evidence="3"/>
<evidence type="ECO:0000256" key="9">
    <source>
        <dbReference type="ARBA" id="ARBA00022840"/>
    </source>
</evidence>
<evidence type="ECO:0000256" key="3">
    <source>
        <dbReference type="ARBA" id="ARBA00012438"/>
    </source>
</evidence>
<dbReference type="PRINTS" id="PR00344">
    <property type="entry name" value="BCTRLSENSOR"/>
</dbReference>
<feature type="transmembrane region" description="Helical" evidence="13">
    <location>
        <begin position="331"/>
        <end position="349"/>
    </location>
</feature>
<sequence>MKKLFLTVILPISILMVCTITFYPLLNKEKTIQPKAVNGILDLRSYDFSHDEPVELNGEWEFVPGKLLSSSEFANQKTYLVQVPSLWTSYVLDGEKVPKYTSGTYRLKIKIDDADNILGIKTSNIRMSNAVYLNGKLIGQSGSPAEDSSYTPHNIPYVSYFLPDKKEIELLIHVANFDYASGGGILGSIFLGGQEGIGQLRESSIVYDWVTIAAFLTMFIFFLGNYLHARIGIDQFFFSLFCFANVLYAFSHGEKVLLALFPAVTYGVFERIQFMSSILIGLFVLLYFHYALKEFTHRKMVKVLSSIGFILLCSALLPVHINSNLQSANSLYIFVVLVYIIYIQIIAIYKQSVGATYLIFTSLTIFVYFIVATLNVMTDIELNALPPLFPFICLTLLALYISHRFTNSFLKKEEFSNALLQVDKIKDEFIAKTSHEFRTPLHGIIAISQSMLDKNESPLTNDQKERISLIVNIAQRLSHLVNDILDFSKLKVGELKLTIAPVDLFSITHLVVETFSYMVDKEVEIVNHIKRGQFVLADEERVRQIFYNLIENAIKYTNQGKVGISCFEQGDYVVIEISDTGIGIPPENIETLFEPFRQFENSIGGTGLGLSVTKELVNIQGGEITVDSEVGKGTTFSFTLPRVNIVDGEKRKVDKKDYRERRLVQLPIPYIVENKGQTKVLLVDDDHINLKVLIDTLTQEGYFIIAVDSGRAVFEQIKKHPDVDIVILDIMMPEISGYEVCQQLRRSYPLSELPILMLTAAIRPEDMIAAFQSGANDFLHKPLDASELKTRIRNLILMKESAETATKMEVAFLQAQIKPHFIYNVLNSILSLSYLDLDKARTMITDFANFLRGSFSFENTSRLVPLEKELSLIQSYVNIHLMRFPDQMEWELEIIDPINSFIPPLLLQPLVENAILHGLKGKREGGKVTLEIKEENGMVVCRVTDNGQGIPEERLNDIRKGLMNRGVGLHNISKRLKYFEEASIHFESDENRGTAVEIRFPLIRDIDKP</sequence>
<dbReference type="Pfam" id="PF07695">
    <property type="entry name" value="7TMR-DISM_7TM"/>
    <property type="match status" value="1"/>
</dbReference>
<dbReference type="InterPro" id="IPR011006">
    <property type="entry name" value="CheY-like_superfamily"/>
</dbReference>
<dbReference type="Pfam" id="PF02518">
    <property type="entry name" value="HATPase_c"/>
    <property type="match status" value="2"/>
</dbReference>
<dbReference type="SMART" id="SM00387">
    <property type="entry name" value="HATPase_c"/>
    <property type="match status" value="2"/>
</dbReference>
<dbReference type="SMART" id="SM00388">
    <property type="entry name" value="HisKA"/>
    <property type="match status" value="1"/>
</dbReference>
<dbReference type="PROSITE" id="PS50110">
    <property type="entry name" value="RESPONSE_REGULATORY"/>
    <property type="match status" value="1"/>
</dbReference>
<evidence type="ECO:0000256" key="5">
    <source>
        <dbReference type="ARBA" id="ARBA00022553"/>
    </source>
</evidence>
<dbReference type="OrthoDB" id="9809348at2"/>
<dbReference type="PANTHER" id="PTHR43047:SF72">
    <property type="entry name" value="OSMOSENSING HISTIDINE PROTEIN KINASE SLN1"/>
    <property type="match status" value="1"/>
</dbReference>
<keyword evidence="5 12" id="KW-0597">Phosphoprotein</keyword>
<evidence type="ECO:0000256" key="2">
    <source>
        <dbReference type="ARBA" id="ARBA00004236"/>
    </source>
</evidence>
<dbReference type="GO" id="GO:0009927">
    <property type="term" value="F:histidine phosphotransfer kinase activity"/>
    <property type="evidence" value="ECO:0007669"/>
    <property type="project" value="TreeGrafter"/>
</dbReference>
<dbReference type="Proteomes" id="UP000293846">
    <property type="component" value="Unassembled WGS sequence"/>
</dbReference>
<dbReference type="PROSITE" id="PS50109">
    <property type="entry name" value="HIS_KIN"/>
    <property type="match status" value="2"/>
</dbReference>
<keyword evidence="17" id="KW-1185">Reference proteome</keyword>
<dbReference type="Pfam" id="PF06580">
    <property type="entry name" value="His_kinase"/>
    <property type="match status" value="1"/>
</dbReference>
<dbReference type="PANTHER" id="PTHR43047">
    <property type="entry name" value="TWO-COMPONENT HISTIDINE PROTEIN KINASE"/>
    <property type="match status" value="1"/>
</dbReference>
<dbReference type="InterPro" id="IPR003661">
    <property type="entry name" value="HisK_dim/P_dom"/>
</dbReference>
<comment type="catalytic activity">
    <reaction evidence="1">
        <text>ATP + protein L-histidine = ADP + protein N-phospho-L-histidine.</text>
        <dbReference type="EC" id="2.7.13.3"/>
    </reaction>
</comment>
<dbReference type="AlphaFoldDB" id="A0A4R1AYP6"/>
<dbReference type="Gene3D" id="3.40.50.2300">
    <property type="match status" value="1"/>
</dbReference>
<dbReference type="STRING" id="1742358.GCA_001439605_02896"/>
<feature type="transmembrane region" description="Helical" evidence="13">
    <location>
        <begin position="170"/>
        <end position="193"/>
    </location>
</feature>
<keyword evidence="11 13" id="KW-0472">Membrane</keyword>
<keyword evidence="4" id="KW-1003">Cell membrane</keyword>
<dbReference type="RefSeq" id="WP_131237147.1">
    <property type="nucleotide sequence ID" value="NZ_CP183326.1"/>
</dbReference>
<evidence type="ECO:0000256" key="11">
    <source>
        <dbReference type="ARBA" id="ARBA00023136"/>
    </source>
</evidence>
<feature type="transmembrane region" description="Helical" evidence="13">
    <location>
        <begin position="271"/>
        <end position="288"/>
    </location>
</feature>
<evidence type="ECO:0000259" key="14">
    <source>
        <dbReference type="PROSITE" id="PS50109"/>
    </source>
</evidence>
<evidence type="ECO:0000256" key="1">
    <source>
        <dbReference type="ARBA" id="ARBA00000085"/>
    </source>
</evidence>
<dbReference type="GO" id="GO:0000155">
    <property type="term" value="F:phosphorelay sensor kinase activity"/>
    <property type="evidence" value="ECO:0007669"/>
    <property type="project" value="InterPro"/>
</dbReference>
<dbReference type="Gene3D" id="3.30.565.10">
    <property type="entry name" value="Histidine kinase-like ATPase, C-terminal domain"/>
    <property type="match status" value="2"/>
</dbReference>
<accession>A0A4R1AYP6</accession>
<feature type="transmembrane region" description="Helical" evidence="13">
    <location>
        <begin position="300"/>
        <end position="319"/>
    </location>
</feature>
<keyword evidence="13" id="KW-1133">Transmembrane helix</keyword>
<dbReference type="InterPro" id="IPR003594">
    <property type="entry name" value="HATPase_dom"/>
</dbReference>
<dbReference type="InterPro" id="IPR005467">
    <property type="entry name" value="His_kinase_dom"/>
</dbReference>
<dbReference type="InterPro" id="IPR036890">
    <property type="entry name" value="HATPase_C_sf"/>
</dbReference>
<dbReference type="Pfam" id="PF00072">
    <property type="entry name" value="Response_reg"/>
    <property type="match status" value="1"/>
</dbReference>
<evidence type="ECO:0000256" key="7">
    <source>
        <dbReference type="ARBA" id="ARBA00022741"/>
    </source>
</evidence>
<keyword evidence="10" id="KW-0902">Two-component regulatory system</keyword>
<evidence type="ECO:0000256" key="12">
    <source>
        <dbReference type="PROSITE-ProRule" id="PRU00169"/>
    </source>
</evidence>
<dbReference type="SUPFAM" id="SSF49785">
    <property type="entry name" value="Galactose-binding domain-like"/>
    <property type="match status" value="1"/>
</dbReference>
<keyword evidence="9" id="KW-0067">ATP-binding</keyword>
<feature type="transmembrane region" description="Helical" evidence="13">
    <location>
        <begin position="205"/>
        <end position="224"/>
    </location>
</feature>
<comment type="caution">
    <text evidence="16">The sequence shown here is derived from an EMBL/GenBank/DDBJ whole genome shotgun (WGS) entry which is preliminary data.</text>
</comment>
<dbReference type="SUPFAM" id="SSF47384">
    <property type="entry name" value="Homodimeric domain of signal transducing histidine kinase"/>
    <property type="match status" value="1"/>
</dbReference>
<evidence type="ECO:0000256" key="10">
    <source>
        <dbReference type="ARBA" id="ARBA00023012"/>
    </source>
</evidence>
<keyword evidence="7" id="KW-0547">Nucleotide-binding</keyword>
<dbReference type="InterPro" id="IPR004358">
    <property type="entry name" value="Sig_transdc_His_kin-like_C"/>
</dbReference>
<dbReference type="FunFam" id="3.30.565.10:FF:000023">
    <property type="entry name" value="PAS domain-containing sensor histidine kinase"/>
    <property type="match status" value="1"/>
</dbReference>
<feature type="domain" description="Histidine kinase" evidence="14">
    <location>
        <begin position="432"/>
        <end position="644"/>
    </location>
</feature>
<protein>
    <recommendedName>
        <fullName evidence="3">histidine kinase</fullName>
        <ecNumber evidence="3">2.7.13.3</ecNumber>
    </recommendedName>
</protein>
<evidence type="ECO:0000313" key="16">
    <source>
        <dbReference type="EMBL" id="TCJ03804.1"/>
    </source>
</evidence>
<dbReference type="SUPFAM" id="SSF55874">
    <property type="entry name" value="ATPase domain of HSP90 chaperone/DNA topoisomerase II/histidine kinase"/>
    <property type="match status" value="2"/>
</dbReference>
<dbReference type="CDD" id="cd00082">
    <property type="entry name" value="HisKA"/>
    <property type="match status" value="1"/>
</dbReference>
<proteinExistence type="predicted"/>
<comment type="subcellular location">
    <subcellularLocation>
        <location evidence="2">Cell membrane</location>
    </subcellularLocation>
</comment>
<feature type="transmembrane region" description="Helical" evidence="13">
    <location>
        <begin position="356"/>
        <end position="378"/>
    </location>
</feature>
<evidence type="ECO:0000256" key="6">
    <source>
        <dbReference type="ARBA" id="ARBA00022679"/>
    </source>
</evidence>
<feature type="modified residue" description="4-aspartylphosphate" evidence="12">
    <location>
        <position position="729"/>
    </location>
</feature>
<dbReference type="SMART" id="SM00448">
    <property type="entry name" value="REC"/>
    <property type="match status" value="1"/>
</dbReference>
<keyword evidence="13" id="KW-0812">Transmembrane</keyword>
<keyword evidence="6" id="KW-0808">Transferase</keyword>
<evidence type="ECO:0000259" key="15">
    <source>
        <dbReference type="PROSITE" id="PS50110"/>
    </source>
</evidence>
<dbReference type="Gene3D" id="2.60.120.260">
    <property type="entry name" value="Galactose-binding domain-like"/>
    <property type="match status" value="1"/>
</dbReference>
<dbReference type="SUPFAM" id="SSF52172">
    <property type="entry name" value="CheY-like"/>
    <property type="match status" value="1"/>
</dbReference>
<evidence type="ECO:0000256" key="4">
    <source>
        <dbReference type="ARBA" id="ARBA00022475"/>
    </source>
</evidence>
<dbReference type="InterPro" id="IPR036097">
    <property type="entry name" value="HisK_dim/P_sf"/>
</dbReference>
<dbReference type="CDD" id="cd16922">
    <property type="entry name" value="HATPase_EvgS-ArcB-TorS-like"/>
    <property type="match status" value="1"/>
</dbReference>
<dbReference type="GO" id="GO:0005524">
    <property type="term" value="F:ATP binding"/>
    <property type="evidence" value="ECO:0007669"/>
    <property type="project" value="UniProtKB-KW"/>
</dbReference>
<name>A0A4R1AYP6_9BACI</name>
<gene>
    <name evidence="16" type="ORF">E0Y62_12685</name>
</gene>
<dbReference type="InterPro" id="IPR011623">
    <property type="entry name" value="7TMR_DISM_rcpt_extracell_dom1"/>
</dbReference>
<organism evidence="16 17">
    <name type="scientific">Cytobacillus praedii</name>
    <dbReference type="NCBI Taxonomy" id="1742358"/>
    <lineage>
        <taxon>Bacteria</taxon>
        <taxon>Bacillati</taxon>
        <taxon>Bacillota</taxon>
        <taxon>Bacilli</taxon>
        <taxon>Bacillales</taxon>
        <taxon>Bacillaceae</taxon>
        <taxon>Cytobacillus</taxon>
    </lineage>
</organism>
<dbReference type="InterPro" id="IPR001789">
    <property type="entry name" value="Sig_transdc_resp-reg_receiver"/>
</dbReference>
<keyword evidence="8" id="KW-0418">Kinase</keyword>
<reference evidence="16 17" key="1">
    <citation type="submission" date="2019-03" db="EMBL/GenBank/DDBJ databases">
        <authorList>
            <person name="Jensen L."/>
            <person name="Storgaard J."/>
            <person name="Sulaj E."/>
            <person name="Schramm A."/>
            <person name="Marshall I.P.G."/>
        </authorList>
    </citation>
    <scope>NUCLEOTIDE SEQUENCE [LARGE SCALE GENOMIC DNA]</scope>
    <source>
        <strain evidence="16 17">2017H2G3</strain>
    </source>
</reference>
<feature type="domain" description="Response regulatory" evidence="15">
    <location>
        <begin position="679"/>
        <end position="796"/>
    </location>
</feature>
<evidence type="ECO:0000256" key="8">
    <source>
        <dbReference type="ARBA" id="ARBA00022777"/>
    </source>
</evidence>
<dbReference type="GO" id="GO:0005886">
    <property type="term" value="C:plasma membrane"/>
    <property type="evidence" value="ECO:0007669"/>
    <property type="project" value="UniProtKB-SubCell"/>
</dbReference>
<evidence type="ECO:0000313" key="17">
    <source>
        <dbReference type="Proteomes" id="UP000293846"/>
    </source>
</evidence>
<dbReference type="EMBL" id="SJTH01000013">
    <property type="protein sequence ID" value="TCJ03804.1"/>
    <property type="molecule type" value="Genomic_DNA"/>
</dbReference>
<evidence type="ECO:0000256" key="13">
    <source>
        <dbReference type="SAM" id="Phobius"/>
    </source>
</evidence>
<dbReference type="InterPro" id="IPR008979">
    <property type="entry name" value="Galactose-bd-like_sf"/>
</dbReference>
<feature type="transmembrane region" description="Helical" evidence="13">
    <location>
        <begin position="231"/>
        <end position="251"/>
    </location>
</feature>
<dbReference type="InterPro" id="IPR010559">
    <property type="entry name" value="Sig_transdc_His_kin_internal"/>
</dbReference>
<dbReference type="Pfam" id="PF00512">
    <property type="entry name" value="HisKA"/>
    <property type="match status" value="1"/>
</dbReference>
<feature type="transmembrane region" description="Helical" evidence="13">
    <location>
        <begin position="6"/>
        <end position="26"/>
    </location>
</feature>
<feature type="domain" description="Histidine kinase" evidence="14">
    <location>
        <begin position="906"/>
        <end position="1004"/>
    </location>
</feature>